<accession>C6XQF9</accession>
<dbReference type="InterPro" id="IPR050498">
    <property type="entry name" value="Ycf3"/>
</dbReference>
<dbReference type="PANTHER" id="PTHR44858">
    <property type="entry name" value="TETRATRICOPEPTIDE REPEAT PROTEIN 6"/>
    <property type="match status" value="1"/>
</dbReference>
<keyword evidence="1" id="KW-0677">Repeat</keyword>
<dbReference type="eggNOG" id="COG0457">
    <property type="taxonomic scope" value="Bacteria"/>
</dbReference>
<dbReference type="SMART" id="SM00028">
    <property type="entry name" value="TPR"/>
    <property type="match status" value="2"/>
</dbReference>
<dbReference type="InterPro" id="IPR019734">
    <property type="entry name" value="TPR_rpt"/>
</dbReference>
<organism evidence="4 5">
    <name type="scientific">Hirschia baltica (strain ATCC 49814 / DSM 5838 / IFAM 1418)</name>
    <dbReference type="NCBI Taxonomy" id="582402"/>
    <lineage>
        <taxon>Bacteria</taxon>
        <taxon>Pseudomonadati</taxon>
        <taxon>Pseudomonadota</taxon>
        <taxon>Alphaproteobacteria</taxon>
        <taxon>Hyphomonadales</taxon>
        <taxon>Hyphomonadaceae</taxon>
        <taxon>Hirschia</taxon>
    </lineage>
</organism>
<keyword evidence="3" id="KW-1133">Transmembrane helix</keyword>
<dbReference type="KEGG" id="hba:Hbal_2785"/>
<dbReference type="RefSeq" id="WP_015828608.1">
    <property type="nucleotide sequence ID" value="NC_012982.1"/>
</dbReference>
<dbReference type="InterPro" id="IPR011990">
    <property type="entry name" value="TPR-like_helical_dom_sf"/>
</dbReference>
<keyword evidence="3" id="KW-0812">Transmembrane</keyword>
<reference evidence="5" key="1">
    <citation type="journal article" date="2011" name="J. Bacteriol.">
        <title>Genome sequences of eight morphologically diverse alphaproteobacteria.</title>
        <authorList>
            <consortium name="US DOE Joint Genome Institute"/>
            <person name="Brown P.J."/>
            <person name="Kysela D.T."/>
            <person name="Buechlein A."/>
            <person name="Hemmerich C."/>
            <person name="Brun Y.V."/>
        </authorList>
    </citation>
    <scope>NUCLEOTIDE SEQUENCE [LARGE SCALE GENOMIC DNA]</scope>
    <source>
        <strain evidence="5">ATCC 49814 / DSM 5838 / IFAM 1418</strain>
    </source>
</reference>
<evidence type="ECO:0000313" key="4">
    <source>
        <dbReference type="EMBL" id="ACT60458.1"/>
    </source>
</evidence>
<dbReference type="EMBL" id="CP001678">
    <property type="protein sequence ID" value="ACT60458.1"/>
    <property type="molecule type" value="Genomic_DNA"/>
</dbReference>
<evidence type="ECO:0000256" key="2">
    <source>
        <dbReference type="ARBA" id="ARBA00022803"/>
    </source>
</evidence>
<sequence>MIHTLSAAFLAFRQLFSLQTKVLGRYVLAFLIAAMVLPAAQAQEPKQENTLPQDSGAYVGDLDKVVQEPDKPLYSPFTARYILDEVRHLRMDYERSRANMLERQVTREYEIAKDAAGYARNAVELFFFVITAVTTLLVFFGWNSLRDIRSRVSQIAEARVESLIAGYAERMDAVEAELKLKSKRLIEAQSEIDETNEIHSLWLRASQETAASSKIAIYDEILKMRPEDTEAMTFKADSALQMAEPQWALSLANRALVIDPDNAHAFYQRACAHTAIGSIEEAIADLETAVSMADTYRAQAASDPAFNPIKELEAFRALTERDDGKS</sequence>
<keyword evidence="2" id="KW-0802">TPR repeat</keyword>
<gene>
    <name evidence="4" type="ordered locus">Hbal_2785</name>
</gene>
<dbReference type="OrthoDB" id="9814069at2"/>
<evidence type="ECO:0000313" key="5">
    <source>
        <dbReference type="Proteomes" id="UP000002745"/>
    </source>
</evidence>
<feature type="transmembrane region" description="Helical" evidence="3">
    <location>
        <begin position="125"/>
        <end position="145"/>
    </location>
</feature>
<dbReference type="NCBIfam" id="NF047558">
    <property type="entry name" value="TPR_END_plus"/>
    <property type="match status" value="1"/>
</dbReference>
<keyword evidence="3" id="KW-0472">Membrane</keyword>
<dbReference type="HOGENOM" id="CLU_076363_0_0_5"/>
<dbReference type="PANTHER" id="PTHR44858:SF1">
    <property type="entry name" value="UDP-N-ACETYLGLUCOSAMINE--PEPTIDE N-ACETYLGLUCOSAMINYLTRANSFERASE SPINDLY-RELATED"/>
    <property type="match status" value="1"/>
</dbReference>
<dbReference type="STRING" id="582402.Hbal_2785"/>
<protein>
    <submittedName>
        <fullName evidence="4">TPR repeat-containing protein</fullName>
    </submittedName>
</protein>
<dbReference type="Gene3D" id="1.25.40.10">
    <property type="entry name" value="Tetratricopeptide repeat domain"/>
    <property type="match status" value="1"/>
</dbReference>
<proteinExistence type="predicted"/>
<dbReference type="SUPFAM" id="SSF48452">
    <property type="entry name" value="TPR-like"/>
    <property type="match status" value="1"/>
</dbReference>
<evidence type="ECO:0000256" key="1">
    <source>
        <dbReference type="ARBA" id="ARBA00022737"/>
    </source>
</evidence>
<keyword evidence="5" id="KW-1185">Reference proteome</keyword>
<dbReference type="Proteomes" id="UP000002745">
    <property type="component" value="Chromosome"/>
</dbReference>
<dbReference type="AlphaFoldDB" id="C6XQF9"/>
<name>C6XQF9_HIRBI</name>
<evidence type="ECO:0000256" key="3">
    <source>
        <dbReference type="SAM" id="Phobius"/>
    </source>
</evidence>